<evidence type="ECO:0000313" key="4">
    <source>
        <dbReference type="Proteomes" id="UP000076744"/>
    </source>
</evidence>
<gene>
    <name evidence="3" type="ORF">ISF_00370</name>
</gene>
<dbReference type="EMBL" id="AZHB01000001">
    <property type="protein sequence ID" value="OAA73469.1"/>
    <property type="molecule type" value="Genomic_DNA"/>
</dbReference>
<feature type="region of interest" description="Disordered" evidence="1">
    <location>
        <begin position="343"/>
        <end position="367"/>
    </location>
</feature>
<dbReference type="GeneID" id="30016662"/>
<keyword evidence="2" id="KW-0732">Signal</keyword>
<feature type="chain" id="PRO_5007837900" evidence="2">
    <location>
        <begin position="22"/>
        <end position="415"/>
    </location>
</feature>
<comment type="caution">
    <text evidence="3">The sequence shown here is derived from an EMBL/GenBank/DDBJ whole genome shotgun (WGS) entry which is preliminary data.</text>
</comment>
<sequence>MQVIKSLLAIQALLLAPAALAENIGEWCDHNVAKEYTTCDNAKTNIIYCDGRNSQWTLAYTCGGGCCFNAPPSWGGDSMANCLSLISSVLVSIASASVLTTNGSVNASEAFESLYPRNNPSSKIDDLFELGNSCKDKVQVLQGWLDEIKKMHSQFEAAAREASGIPPYAVTFSTFFGTMPLRGMEKDLDTMNLVKQRIAGVTQFLNGGGLRKASRPGKPLLLCSDSELELQDPDGAVRDDKGEYIVAERDPNTNEPTAHLGFYTVFPNMNWDHQHVFWCDVFKGYVFAGRDKLCSGSLHGCVAPKTPDAPQGLHGVDPFTLGTASRLLLLCPLAFDEARPISEDGKSVRPHSFPSLADAVDPDNYPEGDLSQQKYQLDWMLPRSATLYHEIYHLTDEDDTVDASCKCEVEENPPV</sequence>
<name>A0A162N0A0_CORFA</name>
<dbReference type="OrthoDB" id="4259138at2759"/>
<dbReference type="AlphaFoldDB" id="A0A162N0A0"/>
<protein>
    <submittedName>
        <fullName evidence="3">Uncharacterized protein</fullName>
    </submittedName>
</protein>
<organism evidence="3 4">
    <name type="scientific">Cordyceps fumosorosea (strain ARSEF 2679)</name>
    <name type="common">Isaria fumosorosea</name>
    <dbReference type="NCBI Taxonomy" id="1081104"/>
    <lineage>
        <taxon>Eukaryota</taxon>
        <taxon>Fungi</taxon>
        <taxon>Dikarya</taxon>
        <taxon>Ascomycota</taxon>
        <taxon>Pezizomycotina</taxon>
        <taxon>Sordariomycetes</taxon>
        <taxon>Hypocreomycetidae</taxon>
        <taxon>Hypocreales</taxon>
        <taxon>Cordycipitaceae</taxon>
        <taxon>Cordyceps</taxon>
    </lineage>
</organism>
<evidence type="ECO:0000256" key="2">
    <source>
        <dbReference type="SAM" id="SignalP"/>
    </source>
</evidence>
<evidence type="ECO:0000256" key="1">
    <source>
        <dbReference type="SAM" id="MobiDB-lite"/>
    </source>
</evidence>
<reference evidence="3 4" key="1">
    <citation type="journal article" date="2016" name="Genome Biol. Evol.">
        <title>Divergent and convergent evolution of fungal pathogenicity.</title>
        <authorList>
            <person name="Shang Y."/>
            <person name="Xiao G."/>
            <person name="Zheng P."/>
            <person name="Cen K."/>
            <person name="Zhan S."/>
            <person name="Wang C."/>
        </authorList>
    </citation>
    <scope>NUCLEOTIDE SEQUENCE [LARGE SCALE GENOMIC DNA]</scope>
    <source>
        <strain evidence="3 4">ARSEF 2679</strain>
    </source>
</reference>
<dbReference type="RefSeq" id="XP_018708427.1">
    <property type="nucleotide sequence ID" value="XM_018843977.1"/>
</dbReference>
<accession>A0A162N0A0</accession>
<feature type="signal peptide" evidence="2">
    <location>
        <begin position="1"/>
        <end position="21"/>
    </location>
</feature>
<keyword evidence="4" id="KW-1185">Reference proteome</keyword>
<dbReference type="Proteomes" id="UP000076744">
    <property type="component" value="Unassembled WGS sequence"/>
</dbReference>
<proteinExistence type="predicted"/>
<evidence type="ECO:0000313" key="3">
    <source>
        <dbReference type="EMBL" id="OAA73469.1"/>
    </source>
</evidence>